<evidence type="ECO:0000256" key="4">
    <source>
        <dbReference type="ARBA" id="ARBA00022723"/>
    </source>
</evidence>
<evidence type="ECO:0000313" key="12">
    <source>
        <dbReference type="Proteomes" id="UP001200470"/>
    </source>
</evidence>
<dbReference type="PANTHER" id="PTHR30616:SF2">
    <property type="entry name" value="PURINE NUCLEOSIDE PHOSPHORYLASE LACC1"/>
    <property type="match status" value="1"/>
</dbReference>
<comment type="caution">
    <text evidence="11">The sequence shown here is derived from an EMBL/GenBank/DDBJ whole genome shotgun (WGS) entry which is preliminary data.</text>
</comment>
<dbReference type="Gene3D" id="3.60.140.10">
    <property type="entry name" value="CNF1/YfiH-like putative cysteine hydrolases"/>
    <property type="match status" value="1"/>
</dbReference>
<keyword evidence="3" id="KW-0808">Transferase</keyword>
<dbReference type="Pfam" id="PF02578">
    <property type="entry name" value="Cu-oxidase_4"/>
    <property type="match status" value="1"/>
</dbReference>
<comment type="catalytic activity">
    <reaction evidence="7">
        <text>adenosine + H2O + H(+) = inosine + NH4(+)</text>
        <dbReference type="Rhea" id="RHEA:24408"/>
        <dbReference type="ChEBI" id="CHEBI:15377"/>
        <dbReference type="ChEBI" id="CHEBI:15378"/>
        <dbReference type="ChEBI" id="CHEBI:16335"/>
        <dbReference type="ChEBI" id="CHEBI:17596"/>
        <dbReference type="ChEBI" id="CHEBI:28938"/>
        <dbReference type="EC" id="3.5.4.4"/>
    </reaction>
    <physiologicalReaction direction="left-to-right" evidence="7">
        <dbReference type="Rhea" id="RHEA:24409"/>
    </physiologicalReaction>
</comment>
<evidence type="ECO:0000313" key="11">
    <source>
        <dbReference type="EMBL" id="MCF2563054.1"/>
    </source>
</evidence>
<comment type="catalytic activity">
    <reaction evidence="1">
        <text>inosine + phosphate = alpha-D-ribose 1-phosphate + hypoxanthine</text>
        <dbReference type="Rhea" id="RHEA:27646"/>
        <dbReference type="ChEBI" id="CHEBI:17368"/>
        <dbReference type="ChEBI" id="CHEBI:17596"/>
        <dbReference type="ChEBI" id="CHEBI:43474"/>
        <dbReference type="ChEBI" id="CHEBI:57720"/>
        <dbReference type="EC" id="2.4.2.1"/>
    </reaction>
    <physiologicalReaction direction="left-to-right" evidence="1">
        <dbReference type="Rhea" id="RHEA:27647"/>
    </physiologicalReaction>
</comment>
<evidence type="ECO:0000256" key="9">
    <source>
        <dbReference type="ARBA" id="ARBA00049893"/>
    </source>
</evidence>
<dbReference type="InterPro" id="IPR003730">
    <property type="entry name" value="Cu_polyphenol_OxRdtase"/>
</dbReference>
<comment type="similarity">
    <text evidence="2 10">Belongs to the purine nucleoside phosphorylase YfiH/LACC1 family.</text>
</comment>
<dbReference type="RefSeq" id="WP_094464936.1">
    <property type="nucleotide sequence ID" value="NZ_JADYTN010000004.1"/>
</dbReference>
<accession>A0ABS9CEB6</accession>
<evidence type="ECO:0000256" key="6">
    <source>
        <dbReference type="ARBA" id="ARBA00022833"/>
    </source>
</evidence>
<keyword evidence="6" id="KW-0862">Zinc</keyword>
<evidence type="ECO:0000256" key="1">
    <source>
        <dbReference type="ARBA" id="ARBA00000553"/>
    </source>
</evidence>
<organism evidence="11 12">
    <name type="scientific">Xylanibacter brevis</name>
    <dbReference type="NCBI Taxonomy" id="83231"/>
    <lineage>
        <taxon>Bacteria</taxon>
        <taxon>Pseudomonadati</taxon>
        <taxon>Bacteroidota</taxon>
        <taxon>Bacteroidia</taxon>
        <taxon>Bacteroidales</taxon>
        <taxon>Prevotellaceae</taxon>
        <taxon>Xylanibacter</taxon>
    </lineage>
</organism>
<reference evidence="11 12" key="1">
    <citation type="submission" date="2020-12" db="EMBL/GenBank/DDBJ databases">
        <title>Whole genome sequences of gut porcine anaerobes.</title>
        <authorList>
            <person name="Kubasova T."/>
            <person name="Jahodarova E."/>
            <person name="Rychlik I."/>
        </authorList>
    </citation>
    <scope>NUCLEOTIDE SEQUENCE [LARGE SCALE GENOMIC DNA]</scope>
    <source>
        <strain evidence="11 12">An925</strain>
    </source>
</reference>
<dbReference type="Proteomes" id="UP001200470">
    <property type="component" value="Unassembled WGS sequence"/>
</dbReference>
<dbReference type="NCBIfam" id="TIGR00726">
    <property type="entry name" value="peptidoglycan editing factor PgeF"/>
    <property type="match status" value="1"/>
</dbReference>
<gene>
    <name evidence="11" type="primary">pgeF</name>
    <name evidence="11" type="ORF">I6E12_02875</name>
</gene>
<proteinExistence type="inferred from homology"/>
<evidence type="ECO:0000256" key="3">
    <source>
        <dbReference type="ARBA" id="ARBA00022679"/>
    </source>
</evidence>
<evidence type="ECO:0000256" key="8">
    <source>
        <dbReference type="ARBA" id="ARBA00048968"/>
    </source>
</evidence>
<dbReference type="EMBL" id="JADYTN010000004">
    <property type="protein sequence ID" value="MCF2563054.1"/>
    <property type="molecule type" value="Genomic_DNA"/>
</dbReference>
<sequence>MKNNLPQWHDYDMGNGVIAFSTTRKGGCSEGNYAAFNINRYCGDDPAHIEANRTALCQRLGIGMAQLVVPHQVHAAEVKQIGRDFTEQPAVVRDELTDGFDAVMTDVPGICVGVSTADCIPVLIYDAAHHAVCAVHAGWRGTVQRIVVKAIERMRAAYGTQPSELTAAIGPGISIDHFEVGDEVYQQFVDAGFEMEPISRRYQKWHIDLPECNRRQLIQLGVDPQRILSSGICTYAQSDMYFSARHLGIDSGRIYNGIMLTPHRD</sequence>
<evidence type="ECO:0000256" key="2">
    <source>
        <dbReference type="ARBA" id="ARBA00007353"/>
    </source>
</evidence>
<dbReference type="SUPFAM" id="SSF64438">
    <property type="entry name" value="CNF1/YfiH-like putative cysteine hydrolases"/>
    <property type="match status" value="1"/>
</dbReference>
<keyword evidence="4" id="KW-0479">Metal-binding</keyword>
<comment type="catalytic activity">
    <reaction evidence="8">
        <text>adenosine + phosphate = alpha-D-ribose 1-phosphate + adenine</text>
        <dbReference type="Rhea" id="RHEA:27642"/>
        <dbReference type="ChEBI" id="CHEBI:16335"/>
        <dbReference type="ChEBI" id="CHEBI:16708"/>
        <dbReference type="ChEBI" id="CHEBI:43474"/>
        <dbReference type="ChEBI" id="CHEBI:57720"/>
        <dbReference type="EC" id="2.4.2.1"/>
    </reaction>
    <physiologicalReaction direction="left-to-right" evidence="8">
        <dbReference type="Rhea" id="RHEA:27643"/>
    </physiologicalReaction>
</comment>
<dbReference type="PANTHER" id="PTHR30616">
    <property type="entry name" value="UNCHARACTERIZED PROTEIN YFIH"/>
    <property type="match status" value="1"/>
</dbReference>
<evidence type="ECO:0000256" key="5">
    <source>
        <dbReference type="ARBA" id="ARBA00022801"/>
    </source>
</evidence>
<evidence type="ECO:0000256" key="10">
    <source>
        <dbReference type="RuleBase" id="RU361274"/>
    </source>
</evidence>
<dbReference type="InterPro" id="IPR038371">
    <property type="entry name" value="Cu_polyphenol_OxRdtase_sf"/>
</dbReference>
<dbReference type="InterPro" id="IPR011324">
    <property type="entry name" value="Cytotoxic_necrot_fac-like_cat"/>
</dbReference>
<comment type="catalytic activity">
    <reaction evidence="9">
        <text>S-methyl-5'-thioadenosine + phosphate = 5-(methylsulfanyl)-alpha-D-ribose 1-phosphate + adenine</text>
        <dbReference type="Rhea" id="RHEA:11852"/>
        <dbReference type="ChEBI" id="CHEBI:16708"/>
        <dbReference type="ChEBI" id="CHEBI:17509"/>
        <dbReference type="ChEBI" id="CHEBI:43474"/>
        <dbReference type="ChEBI" id="CHEBI:58533"/>
        <dbReference type="EC" id="2.4.2.28"/>
    </reaction>
    <physiologicalReaction direction="left-to-right" evidence="9">
        <dbReference type="Rhea" id="RHEA:11853"/>
    </physiologicalReaction>
</comment>
<evidence type="ECO:0000256" key="7">
    <source>
        <dbReference type="ARBA" id="ARBA00047989"/>
    </source>
</evidence>
<dbReference type="CDD" id="cd16833">
    <property type="entry name" value="YfiH"/>
    <property type="match status" value="1"/>
</dbReference>
<keyword evidence="5" id="KW-0378">Hydrolase</keyword>
<keyword evidence="12" id="KW-1185">Reference proteome</keyword>
<name>A0ABS9CEB6_9BACT</name>
<protein>
    <recommendedName>
        <fullName evidence="10">Purine nucleoside phosphorylase</fullName>
    </recommendedName>
</protein>